<sequence length="58" mass="6638">MSEKSLRARVSESPEESDISPSSILRRWQFLTISSFSTVFNQENLNGKVTLNSFWTKA</sequence>
<evidence type="ECO:0000256" key="1">
    <source>
        <dbReference type="SAM" id="MobiDB-lite"/>
    </source>
</evidence>
<dbReference type="Proteomes" id="UP000241769">
    <property type="component" value="Unassembled WGS sequence"/>
</dbReference>
<feature type="compositionally biased region" description="Basic and acidic residues" evidence="1">
    <location>
        <begin position="1"/>
        <end position="12"/>
    </location>
</feature>
<dbReference type="InParanoid" id="A0A2P6NAL7"/>
<comment type="caution">
    <text evidence="2">The sequence shown here is derived from an EMBL/GenBank/DDBJ whole genome shotgun (WGS) entry which is preliminary data.</text>
</comment>
<accession>A0A2P6NAL7</accession>
<evidence type="ECO:0000313" key="3">
    <source>
        <dbReference type="Proteomes" id="UP000241769"/>
    </source>
</evidence>
<protein>
    <submittedName>
        <fullName evidence="2">Uncharacterized protein</fullName>
    </submittedName>
</protein>
<organism evidence="2 3">
    <name type="scientific">Planoprotostelium fungivorum</name>
    <dbReference type="NCBI Taxonomy" id="1890364"/>
    <lineage>
        <taxon>Eukaryota</taxon>
        <taxon>Amoebozoa</taxon>
        <taxon>Evosea</taxon>
        <taxon>Variosea</taxon>
        <taxon>Cavosteliida</taxon>
        <taxon>Cavosteliaceae</taxon>
        <taxon>Planoprotostelium</taxon>
    </lineage>
</organism>
<keyword evidence="3" id="KW-1185">Reference proteome</keyword>
<proteinExistence type="predicted"/>
<feature type="region of interest" description="Disordered" evidence="1">
    <location>
        <begin position="1"/>
        <end position="21"/>
    </location>
</feature>
<reference evidence="2 3" key="1">
    <citation type="journal article" date="2018" name="Genome Biol. Evol.">
        <title>Multiple Roots of Fruiting Body Formation in Amoebozoa.</title>
        <authorList>
            <person name="Hillmann F."/>
            <person name="Forbes G."/>
            <person name="Novohradska S."/>
            <person name="Ferling I."/>
            <person name="Riege K."/>
            <person name="Groth M."/>
            <person name="Westermann M."/>
            <person name="Marz M."/>
            <person name="Spaller T."/>
            <person name="Winckler T."/>
            <person name="Schaap P."/>
            <person name="Glockner G."/>
        </authorList>
    </citation>
    <scope>NUCLEOTIDE SEQUENCE [LARGE SCALE GENOMIC DNA]</scope>
    <source>
        <strain evidence="2 3">Jena</strain>
    </source>
</reference>
<evidence type="ECO:0000313" key="2">
    <source>
        <dbReference type="EMBL" id="PRP80997.1"/>
    </source>
</evidence>
<name>A0A2P6NAL7_9EUKA</name>
<dbReference type="EMBL" id="MDYQ01000132">
    <property type="protein sequence ID" value="PRP80997.1"/>
    <property type="molecule type" value="Genomic_DNA"/>
</dbReference>
<dbReference type="AlphaFoldDB" id="A0A2P6NAL7"/>
<gene>
    <name evidence="2" type="ORF">PROFUN_11149</name>
</gene>